<protein>
    <submittedName>
        <fullName evidence="2">Cory-CC-star protein</fullName>
    </submittedName>
</protein>
<keyword evidence="3" id="KW-1185">Reference proteome</keyword>
<reference evidence="3" key="1">
    <citation type="journal article" date="2019" name="Int. J. Syst. Evol. Microbiol.">
        <title>The Global Catalogue of Microorganisms (GCM) 10K type strain sequencing project: providing services to taxonomists for standard genome sequencing and annotation.</title>
        <authorList>
            <consortium name="The Broad Institute Genomics Platform"/>
            <consortium name="The Broad Institute Genome Sequencing Center for Infectious Disease"/>
            <person name="Wu L."/>
            <person name="Ma J."/>
        </authorList>
    </citation>
    <scope>NUCLEOTIDE SEQUENCE [LARGE SCALE GENOMIC DNA]</scope>
    <source>
        <strain evidence="3">CCUG 54356</strain>
    </source>
</reference>
<sequence length="120" mass="13824">MGNEIRELRESCKAGDEDGSSGAVSGQTRSDLPRNLKLVFSRIGRQLEAFYNAPYRQAIARAERDEEDLFLLLVYGESLGIPNPAAFYMLELQPLLLERFHQWHKRMGMERSPLDEFRCC</sequence>
<dbReference type="Pfam" id="PF25952">
    <property type="entry name" value="DUF7990"/>
    <property type="match status" value="1"/>
</dbReference>
<evidence type="ECO:0000313" key="2">
    <source>
        <dbReference type="EMBL" id="MFD1216529.1"/>
    </source>
</evidence>
<organism evidence="2 3">
    <name type="scientific">Microbulbifer celer</name>
    <dbReference type="NCBI Taxonomy" id="435905"/>
    <lineage>
        <taxon>Bacteria</taxon>
        <taxon>Pseudomonadati</taxon>
        <taxon>Pseudomonadota</taxon>
        <taxon>Gammaproteobacteria</taxon>
        <taxon>Cellvibrionales</taxon>
        <taxon>Microbulbiferaceae</taxon>
        <taxon>Microbulbifer</taxon>
    </lineage>
</organism>
<dbReference type="InterPro" id="IPR047717">
    <property type="entry name" value="CC_star_Cory"/>
</dbReference>
<dbReference type="NCBIfam" id="NF041419">
    <property type="entry name" value="CC_star_Cory"/>
    <property type="match status" value="1"/>
</dbReference>
<dbReference type="EMBL" id="JBHTLR010000007">
    <property type="protein sequence ID" value="MFD1216529.1"/>
    <property type="molecule type" value="Genomic_DNA"/>
</dbReference>
<proteinExistence type="predicted"/>
<gene>
    <name evidence="2" type="ORF">ACFQ2X_07970</name>
</gene>
<dbReference type="Proteomes" id="UP001597264">
    <property type="component" value="Unassembled WGS sequence"/>
</dbReference>
<dbReference type="RefSeq" id="WP_230438639.1">
    <property type="nucleotide sequence ID" value="NZ_CP087715.1"/>
</dbReference>
<feature type="compositionally biased region" description="Basic and acidic residues" evidence="1">
    <location>
        <begin position="1"/>
        <end position="16"/>
    </location>
</feature>
<comment type="caution">
    <text evidence="2">The sequence shown here is derived from an EMBL/GenBank/DDBJ whole genome shotgun (WGS) entry which is preliminary data.</text>
</comment>
<feature type="region of interest" description="Disordered" evidence="1">
    <location>
        <begin position="1"/>
        <end position="29"/>
    </location>
</feature>
<dbReference type="InterPro" id="IPR058303">
    <property type="entry name" value="DUF7990"/>
</dbReference>
<accession>A0ABW3UAV4</accession>
<evidence type="ECO:0000313" key="3">
    <source>
        <dbReference type="Proteomes" id="UP001597264"/>
    </source>
</evidence>
<evidence type="ECO:0000256" key="1">
    <source>
        <dbReference type="SAM" id="MobiDB-lite"/>
    </source>
</evidence>
<name>A0ABW3UAV4_9GAMM</name>